<dbReference type="AlphaFoldDB" id="A0AA36H5L2"/>
<evidence type="ECO:0000256" key="5">
    <source>
        <dbReference type="ARBA" id="ARBA00023136"/>
    </source>
</evidence>
<gene>
    <name evidence="8" type="ORF">CYNAS_LOCUS16350</name>
</gene>
<comment type="similarity">
    <text evidence="2">Belongs to the vacuolar ATPase subunit S1 family.</text>
</comment>
<evidence type="ECO:0000313" key="9">
    <source>
        <dbReference type="Proteomes" id="UP001176961"/>
    </source>
</evidence>
<dbReference type="Pfam" id="PF20520">
    <property type="entry name" value="Ac45-VOA1_TM"/>
    <property type="match status" value="1"/>
</dbReference>
<dbReference type="PANTHER" id="PTHR12471:SF7">
    <property type="entry name" value="V-TYPE PROTON ATPASE SUBUNIT S1"/>
    <property type="match status" value="1"/>
</dbReference>
<evidence type="ECO:0000256" key="1">
    <source>
        <dbReference type="ARBA" id="ARBA00004167"/>
    </source>
</evidence>
<reference evidence="8" key="1">
    <citation type="submission" date="2023-07" db="EMBL/GenBank/DDBJ databases">
        <authorList>
            <consortium name="CYATHOMIX"/>
        </authorList>
    </citation>
    <scope>NUCLEOTIDE SEQUENCE</scope>
    <source>
        <strain evidence="8">N/A</strain>
    </source>
</reference>
<feature type="transmembrane region" description="Helical" evidence="6">
    <location>
        <begin position="406"/>
        <end position="429"/>
    </location>
</feature>
<dbReference type="Proteomes" id="UP001176961">
    <property type="component" value="Unassembled WGS sequence"/>
</dbReference>
<organism evidence="8 9">
    <name type="scientific">Cylicocyclus nassatus</name>
    <name type="common">Nematode worm</name>
    <dbReference type="NCBI Taxonomy" id="53992"/>
    <lineage>
        <taxon>Eukaryota</taxon>
        <taxon>Metazoa</taxon>
        <taxon>Ecdysozoa</taxon>
        <taxon>Nematoda</taxon>
        <taxon>Chromadorea</taxon>
        <taxon>Rhabditida</taxon>
        <taxon>Rhabditina</taxon>
        <taxon>Rhabditomorpha</taxon>
        <taxon>Strongyloidea</taxon>
        <taxon>Strongylidae</taxon>
        <taxon>Cylicocyclus</taxon>
    </lineage>
</organism>
<keyword evidence="9" id="KW-1185">Reference proteome</keyword>
<dbReference type="GO" id="GO:0001671">
    <property type="term" value="F:ATPase activator activity"/>
    <property type="evidence" value="ECO:0007669"/>
    <property type="project" value="TreeGrafter"/>
</dbReference>
<evidence type="ECO:0000313" key="8">
    <source>
        <dbReference type="EMBL" id="CAJ0604367.1"/>
    </source>
</evidence>
<evidence type="ECO:0000256" key="4">
    <source>
        <dbReference type="ARBA" id="ARBA00022989"/>
    </source>
</evidence>
<keyword evidence="3 6" id="KW-0812">Transmembrane</keyword>
<sequence>MRVLIAVLLIVTSATGYDAVVFSSIMEITNDYPSMENLLSTATPGLPLVFIANPDFTLGQFSRETRAYATDGALTGLPAIAKLNKYHVSRYLEDKVSVLNATKVTSADEFRKGNAIYLITGDEWTNMQLLAVEVLSELKGNYIAVITATEAVATEEERTKRAALYNTKDMTGSLSAGNELEFDMPLNLPPYNRTDLSNPEKSRFGSCMLYSEGVNIVVWKNVSGTTNKFASIPVRWFPNTTSWSYVDGDVKCDNFFNGTDEFTVRLKLKTDIIDRKKLVKINKGSSIVVKLIFTGNLRGWWNLTNVELSGVTVEDNGAHFISGPATVEGEVISNQSVYNVGFHSVIYHSMGCSNTQAAFFKTNLPNVLIGISLHNTEVQTFGVFPDKKSRMRFTAQVEDCVGTFSVGSWMIIITFLVVFGGVLFGYLMLNSIQTTDRFDDPKHGQIVINVKE</sequence>
<protein>
    <recommendedName>
        <fullName evidence="7">V-type proton ATPase subunit S1/VOA1 transmembrane domain-containing protein</fullName>
    </recommendedName>
</protein>
<dbReference type="PANTHER" id="PTHR12471">
    <property type="entry name" value="VACUOLAR ATP SYNTHASE SUBUNIT S1"/>
    <property type="match status" value="1"/>
</dbReference>
<comment type="subcellular location">
    <subcellularLocation>
        <location evidence="1">Membrane</location>
        <topology evidence="1">Single-pass membrane protein</topology>
    </subcellularLocation>
</comment>
<dbReference type="GO" id="GO:0033176">
    <property type="term" value="C:proton-transporting V-type ATPase complex"/>
    <property type="evidence" value="ECO:0007669"/>
    <property type="project" value="TreeGrafter"/>
</dbReference>
<dbReference type="GO" id="GO:0030641">
    <property type="term" value="P:regulation of cellular pH"/>
    <property type="evidence" value="ECO:0007669"/>
    <property type="project" value="TreeGrafter"/>
</dbReference>
<evidence type="ECO:0000256" key="3">
    <source>
        <dbReference type="ARBA" id="ARBA00022692"/>
    </source>
</evidence>
<accession>A0AA36H5L2</accession>
<dbReference type="InterPro" id="IPR008388">
    <property type="entry name" value="Ac45_acc_su"/>
</dbReference>
<evidence type="ECO:0000256" key="6">
    <source>
        <dbReference type="SAM" id="Phobius"/>
    </source>
</evidence>
<proteinExistence type="inferred from homology"/>
<evidence type="ECO:0000256" key="2">
    <source>
        <dbReference type="ARBA" id="ARBA00009037"/>
    </source>
</evidence>
<keyword evidence="5 6" id="KW-0472">Membrane</keyword>
<comment type="caution">
    <text evidence="8">The sequence shown here is derived from an EMBL/GenBank/DDBJ whole genome shotgun (WGS) entry which is preliminary data.</text>
</comment>
<name>A0AA36H5L2_CYLNA</name>
<dbReference type="InterPro" id="IPR046756">
    <property type="entry name" value="VAS1/VOA1_TM"/>
</dbReference>
<feature type="domain" description="V-type proton ATPase subunit S1/VOA1 transmembrane" evidence="7">
    <location>
        <begin position="402"/>
        <end position="440"/>
    </location>
</feature>
<keyword evidence="4 6" id="KW-1133">Transmembrane helix</keyword>
<dbReference type="EMBL" id="CATQJL010000305">
    <property type="protein sequence ID" value="CAJ0604367.1"/>
    <property type="molecule type" value="Genomic_DNA"/>
</dbReference>
<evidence type="ECO:0000259" key="7">
    <source>
        <dbReference type="Pfam" id="PF20520"/>
    </source>
</evidence>